<evidence type="ECO:0000313" key="5">
    <source>
        <dbReference type="EMBL" id="GAA5044244.1"/>
    </source>
</evidence>
<comment type="subcellular location">
    <subcellularLocation>
        <location evidence="1">Membrane</location>
    </subcellularLocation>
</comment>
<feature type="region of interest" description="Disordered" evidence="3">
    <location>
        <begin position="1"/>
        <end position="117"/>
    </location>
</feature>
<gene>
    <name evidence="5" type="ORF">GCM10023318_06750</name>
</gene>
<comment type="caution">
    <text evidence="5">The sequence shown here is derived from an EMBL/GenBank/DDBJ whole genome shotgun (WGS) entry which is preliminary data.</text>
</comment>
<proteinExistence type="predicted"/>
<sequence length="279" mass="28889">MTSSRRPVNRVTSKRKPGGAEQPTRTTSRKPKVAGASRYSGSTSGATADTAAPVDAVHGFRRAEQKVGSLGSGVLGRSGRSGRAEKPGKPGKSGKPGKPEKSPKAERSEKADKSRSGRSSWRAVVGCLIAALLLGGFAAVAAGKPGVDASNQAYVDNGATQEVRAAAEHALTTIYAYDVNSIDGYRDAARGVVTGKMLADLDKFAETTISAVKQAQTSAEAKADPLSVTLLDGDRAELLVNLVVSATKDGVAQQSVAGPVVLHMQRVDGHWLASDIVDQ</sequence>
<evidence type="ECO:0008006" key="7">
    <source>
        <dbReference type="Google" id="ProtNLM"/>
    </source>
</evidence>
<feature type="compositionally biased region" description="Basic and acidic residues" evidence="3">
    <location>
        <begin position="97"/>
        <end position="115"/>
    </location>
</feature>
<evidence type="ECO:0000256" key="1">
    <source>
        <dbReference type="ARBA" id="ARBA00004370"/>
    </source>
</evidence>
<feature type="transmembrane region" description="Helical" evidence="4">
    <location>
        <begin position="123"/>
        <end position="142"/>
    </location>
</feature>
<name>A0ABP9JU62_9NOCA</name>
<evidence type="ECO:0000256" key="2">
    <source>
        <dbReference type="ARBA" id="ARBA00023136"/>
    </source>
</evidence>
<evidence type="ECO:0000256" key="3">
    <source>
        <dbReference type="SAM" id="MobiDB-lite"/>
    </source>
</evidence>
<dbReference type="PANTHER" id="PTHR37042">
    <property type="entry name" value="OUTER MEMBRANE PROTEIN RV1973"/>
    <property type="match status" value="1"/>
</dbReference>
<keyword evidence="6" id="KW-1185">Reference proteome</keyword>
<evidence type="ECO:0000313" key="6">
    <source>
        <dbReference type="Proteomes" id="UP001500603"/>
    </source>
</evidence>
<reference evidence="6" key="1">
    <citation type="journal article" date="2019" name="Int. J. Syst. Evol. Microbiol.">
        <title>The Global Catalogue of Microorganisms (GCM) 10K type strain sequencing project: providing services to taxonomists for standard genome sequencing and annotation.</title>
        <authorList>
            <consortium name="The Broad Institute Genomics Platform"/>
            <consortium name="The Broad Institute Genome Sequencing Center for Infectious Disease"/>
            <person name="Wu L."/>
            <person name="Ma J."/>
        </authorList>
    </citation>
    <scope>NUCLEOTIDE SEQUENCE [LARGE SCALE GENOMIC DNA]</scope>
    <source>
        <strain evidence="6">JCM 18298</strain>
    </source>
</reference>
<dbReference type="EMBL" id="BAABJM010000001">
    <property type="protein sequence ID" value="GAA5044244.1"/>
    <property type="molecule type" value="Genomic_DNA"/>
</dbReference>
<dbReference type="PANTHER" id="PTHR37042:SF4">
    <property type="entry name" value="OUTER MEMBRANE PROTEIN RV1973"/>
    <property type="match status" value="1"/>
</dbReference>
<feature type="compositionally biased region" description="Low complexity" evidence="3">
    <location>
        <begin position="40"/>
        <end position="57"/>
    </location>
</feature>
<dbReference type="Proteomes" id="UP001500603">
    <property type="component" value="Unassembled WGS sequence"/>
</dbReference>
<evidence type="ECO:0000256" key="4">
    <source>
        <dbReference type="SAM" id="Phobius"/>
    </source>
</evidence>
<keyword evidence="2 4" id="KW-0472">Membrane</keyword>
<accession>A0ABP9JU62</accession>
<protein>
    <recommendedName>
        <fullName evidence="7">Mce-associated membrane protein</fullName>
    </recommendedName>
</protein>
<keyword evidence="4" id="KW-1133">Transmembrane helix</keyword>
<keyword evidence="4" id="KW-0812">Transmembrane</keyword>
<organism evidence="5 6">
    <name type="scientific">Nocardia callitridis</name>
    <dbReference type="NCBI Taxonomy" id="648753"/>
    <lineage>
        <taxon>Bacteria</taxon>
        <taxon>Bacillati</taxon>
        <taxon>Actinomycetota</taxon>
        <taxon>Actinomycetes</taxon>
        <taxon>Mycobacteriales</taxon>
        <taxon>Nocardiaceae</taxon>
        <taxon>Nocardia</taxon>
    </lineage>
</organism>